<accession>A0A840I5T5</accession>
<gene>
    <name evidence="2" type="ORF">GGQ59_002856</name>
</gene>
<keyword evidence="3" id="KW-1185">Reference proteome</keyword>
<reference evidence="2 3" key="1">
    <citation type="submission" date="2020-08" db="EMBL/GenBank/DDBJ databases">
        <title>Genomic Encyclopedia of Type Strains, Phase IV (KMG-IV): sequencing the most valuable type-strain genomes for metagenomic binning, comparative biology and taxonomic classification.</title>
        <authorList>
            <person name="Goeker M."/>
        </authorList>
    </citation>
    <scope>NUCLEOTIDE SEQUENCE [LARGE SCALE GENOMIC DNA]</scope>
    <source>
        <strain evidence="2 3">DSM 102850</strain>
    </source>
</reference>
<protein>
    <submittedName>
        <fullName evidence="2">Uncharacterized protein</fullName>
    </submittedName>
</protein>
<comment type="caution">
    <text evidence="2">The sequence shown here is derived from an EMBL/GenBank/DDBJ whole genome shotgun (WGS) entry which is preliminary data.</text>
</comment>
<dbReference type="AlphaFoldDB" id="A0A840I5T5"/>
<evidence type="ECO:0000313" key="3">
    <source>
        <dbReference type="Proteomes" id="UP000563524"/>
    </source>
</evidence>
<name>A0A840I5T5_9PROT</name>
<evidence type="ECO:0000256" key="1">
    <source>
        <dbReference type="SAM" id="MobiDB-lite"/>
    </source>
</evidence>
<sequence length="161" mass="17563">MRSVPPADLDADGRGVGVQRRDEHLADEAVEVVLLFPQRLHAGSEGADHAVGEKDAQERPNERAADHLPQDFRRLVDRGHGLDDAEDGGDDAQGGKRIGDVGEGVRAVKAVLSPLAQLLFEHLLDLIGVVEVHDHRPDRVADHVGRVVILLDLRVLREDRG</sequence>
<dbReference type="Proteomes" id="UP000563524">
    <property type="component" value="Unassembled WGS sequence"/>
</dbReference>
<feature type="region of interest" description="Disordered" evidence="1">
    <location>
        <begin position="43"/>
        <end position="70"/>
    </location>
</feature>
<feature type="compositionally biased region" description="Basic and acidic residues" evidence="1">
    <location>
        <begin position="46"/>
        <end position="70"/>
    </location>
</feature>
<dbReference type="EMBL" id="JACHOB010000008">
    <property type="protein sequence ID" value="MBB4660306.1"/>
    <property type="molecule type" value="Genomic_DNA"/>
</dbReference>
<evidence type="ECO:0000313" key="2">
    <source>
        <dbReference type="EMBL" id="MBB4660306.1"/>
    </source>
</evidence>
<proteinExistence type="predicted"/>
<organism evidence="2 3">
    <name type="scientific">Parvularcula dongshanensis</name>
    <dbReference type="NCBI Taxonomy" id="1173995"/>
    <lineage>
        <taxon>Bacteria</taxon>
        <taxon>Pseudomonadati</taxon>
        <taxon>Pseudomonadota</taxon>
        <taxon>Alphaproteobacteria</taxon>
        <taxon>Parvularculales</taxon>
        <taxon>Parvularculaceae</taxon>
        <taxon>Parvularcula</taxon>
    </lineage>
</organism>
<feature type="region of interest" description="Disordered" evidence="1">
    <location>
        <begin position="77"/>
        <end position="96"/>
    </location>
</feature>